<evidence type="ECO:0008006" key="3">
    <source>
        <dbReference type="Google" id="ProtNLM"/>
    </source>
</evidence>
<dbReference type="RefSeq" id="XP_068348761.1">
    <property type="nucleotide sequence ID" value="XM_068511930.1"/>
</dbReference>
<comment type="caution">
    <text evidence="1">The sequence shown here is derived from an EMBL/GenBank/DDBJ whole genome shotgun (WGS) entry which is preliminary data.</text>
</comment>
<evidence type="ECO:0000313" key="2">
    <source>
        <dbReference type="Proteomes" id="UP000179807"/>
    </source>
</evidence>
<dbReference type="EMBL" id="MLAK01001232">
    <property type="protein sequence ID" value="OHS95624.1"/>
    <property type="molecule type" value="Genomic_DNA"/>
</dbReference>
<evidence type="ECO:0000313" key="1">
    <source>
        <dbReference type="EMBL" id="OHS95624.1"/>
    </source>
</evidence>
<dbReference type="SUPFAM" id="SSF54236">
    <property type="entry name" value="Ubiquitin-like"/>
    <property type="match status" value="1"/>
</dbReference>
<dbReference type="VEuPathDB" id="TrichDB:TRFO_38248"/>
<sequence>MGSMMKVVLETFTGGHTEVTCFPEDSVRSVISHMNLENDSKTTPSGNKTCFSCFKPRTFIACIHNGMELTMDLSLAYQGVTDGSTIVVFMKKAKFDIDFPIFLQDVDSSLYKEAVDDRERNETIREQLKIADMAANISQSVTPSEKAIIMRSIYFGDGERAIDPRLNNIINCMNFKAEITAQPMPTVIPQATGISTDPLPYRFHHKRNFPQLQH</sequence>
<gene>
    <name evidence="1" type="ORF">TRFO_38248</name>
</gene>
<dbReference type="InterPro" id="IPR029071">
    <property type="entry name" value="Ubiquitin-like_domsf"/>
</dbReference>
<protein>
    <recommendedName>
        <fullName evidence="3">Ubiquitin-like domain-containing protein</fullName>
    </recommendedName>
</protein>
<reference evidence="1" key="1">
    <citation type="submission" date="2016-10" db="EMBL/GenBank/DDBJ databases">
        <authorList>
            <person name="Benchimol M."/>
            <person name="Almeida L.G."/>
            <person name="Vasconcelos A.T."/>
            <person name="Perreira-Neves A."/>
            <person name="Rosa I.A."/>
            <person name="Tasca T."/>
            <person name="Bogo M.R."/>
            <person name="de Souza W."/>
        </authorList>
    </citation>
    <scope>NUCLEOTIDE SEQUENCE [LARGE SCALE GENOMIC DNA]</scope>
    <source>
        <strain evidence="1">K</strain>
    </source>
</reference>
<keyword evidence="2" id="KW-1185">Reference proteome</keyword>
<accession>A0A1J4J903</accession>
<dbReference type="Proteomes" id="UP000179807">
    <property type="component" value="Unassembled WGS sequence"/>
</dbReference>
<organism evidence="1 2">
    <name type="scientific">Tritrichomonas foetus</name>
    <dbReference type="NCBI Taxonomy" id="1144522"/>
    <lineage>
        <taxon>Eukaryota</taxon>
        <taxon>Metamonada</taxon>
        <taxon>Parabasalia</taxon>
        <taxon>Tritrichomonadida</taxon>
        <taxon>Tritrichomonadidae</taxon>
        <taxon>Tritrichomonas</taxon>
    </lineage>
</organism>
<name>A0A1J4J903_9EUKA</name>
<dbReference type="CDD" id="cd17039">
    <property type="entry name" value="Ubl_ubiquitin_like"/>
    <property type="match status" value="1"/>
</dbReference>
<dbReference type="AlphaFoldDB" id="A0A1J4J903"/>
<dbReference type="GeneID" id="94846634"/>
<proteinExistence type="predicted"/>